<evidence type="ECO:0000313" key="2">
    <source>
        <dbReference type="EMBL" id="GBF51457.1"/>
    </source>
</evidence>
<gene>
    <name evidence="2" type="ORF">LPTSP4_29940</name>
</gene>
<dbReference type="AlphaFoldDB" id="A0A2P2E3K7"/>
<sequence length="445" mass="51347">MKSRLLYLVICFLVFPLQSIASEEDSSFSYTGSLRFGAWTSSRTLDNQANIGVPSIWLKSKYEFSENTKIVVDGWIRKEGATNTSPSRGSLREAYLQTNWGDWEFSVGRRLFLWGRADGINPTDQISPRNFTLLVPEDSEQRLGAYSASAKYFWKDHSFQFISLPYFVGNTVPIPEQGYPLSNRIQYPSGVQNHFALKWEKSGGEVDYSVSYYQGYDLSPDLGIRRVPRIFTNETQVAIWELSPSYQLNHAKVLEANSLQTTANHYRIHMYGADVSKVIGKYSLRGETAYIHTADPNGKDLFIKNSNWQSVLGGDRTFLEYLNVNIQYIYKRTFFVQNTDQILDPYERSIARVSQVISNQLFEHLHGFSLRLSYKWFHETLEGEVSYVRYVTSGDYLVRPKLKYAISDQFYWILGGEHYSGSDQTSFFGLLRRNSGVFTEIQYFF</sequence>
<dbReference type="Proteomes" id="UP000245133">
    <property type="component" value="Unassembled WGS sequence"/>
</dbReference>
<feature type="chain" id="PRO_5015163350" evidence="1">
    <location>
        <begin position="22"/>
        <end position="445"/>
    </location>
</feature>
<proteinExistence type="predicted"/>
<reference evidence="2 3" key="1">
    <citation type="submission" date="2018-02" db="EMBL/GenBank/DDBJ databases">
        <title>Novel Leptospira species isolated from soil and water in Japan.</title>
        <authorList>
            <person name="Nakao R."/>
            <person name="Masuzawa T."/>
        </authorList>
    </citation>
    <scope>NUCLEOTIDE SEQUENCE [LARGE SCALE GENOMIC DNA]</scope>
    <source>
        <strain evidence="2 3">YH101</strain>
    </source>
</reference>
<dbReference type="RefSeq" id="WP_108977793.1">
    <property type="nucleotide sequence ID" value="NZ_BFBB01000008.1"/>
</dbReference>
<accession>A0A2P2E3K7</accession>
<evidence type="ECO:0000256" key="1">
    <source>
        <dbReference type="SAM" id="SignalP"/>
    </source>
</evidence>
<organism evidence="2 3">
    <name type="scientific">Leptospira ryugenii</name>
    <dbReference type="NCBI Taxonomy" id="1917863"/>
    <lineage>
        <taxon>Bacteria</taxon>
        <taxon>Pseudomonadati</taxon>
        <taxon>Spirochaetota</taxon>
        <taxon>Spirochaetia</taxon>
        <taxon>Leptospirales</taxon>
        <taxon>Leptospiraceae</taxon>
        <taxon>Leptospira</taxon>
    </lineage>
</organism>
<dbReference type="EMBL" id="BFBB01000008">
    <property type="protein sequence ID" value="GBF51457.1"/>
    <property type="molecule type" value="Genomic_DNA"/>
</dbReference>
<comment type="caution">
    <text evidence="2">The sequence shown here is derived from an EMBL/GenBank/DDBJ whole genome shotgun (WGS) entry which is preliminary data.</text>
</comment>
<dbReference type="SUPFAM" id="SSF56935">
    <property type="entry name" value="Porins"/>
    <property type="match status" value="1"/>
</dbReference>
<feature type="signal peptide" evidence="1">
    <location>
        <begin position="1"/>
        <end position="21"/>
    </location>
</feature>
<evidence type="ECO:0000313" key="3">
    <source>
        <dbReference type="Proteomes" id="UP000245133"/>
    </source>
</evidence>
<keyword evidence="3" id="KW-1185">Reference proteome</keyword>
<dbReference type="OrthoDB" id="9801336at2"/>
<protein>
    <submittedName>
        <fullName evidence="2">Uncharacterized protein</fullName>
    </submittedName>
</protein>
<keyword evidence="1" id="KW-0732">Signal</keyword>
<name>A0A2P2E3K7_9LEPT</name>